<dbReference type="Proteomes" id="UP000322699">
    <property type="component" value="Unassembled WGS sequence"/>
</dbReference>
<evidence type="ECO:0000313" key="2">
    <source>
        <dbReference type="EMBL" id="KAA1257684.1"/>
    </source>
</evidence>
<accession>A0A5B1CEA9</accession>
<dbReference type="OrthoDB" id="238106at2"/>
<name>A0A5B1CEA9_9BACT</name>
<gene>
    <name evidence="2" type="ORF">LF1_01720</name>
</gene>
<feature type="signal peptide" evidence="1">
    <location>
        <begin position="1"/>
        <end position="32"/>
    </location>
</feature>
<keyword evidence="3" id="KW-1185">Reference proteome</keyword>
<comment type="caution">
    <text evidence="2">The sequence shown here is derived from an EMBL/GenBank/DDBJ whole genome shotgun (WGS) entry which is preliminary data.</text>
</comment>
<reference evidence="2 3" key="1">
    <citation type="submission" date="2019-08" db="EMBL/GenBank/DDBJ databases">
        <title>Deep-cultivation of Planctomycetes and their phenomic and genomic characterization uncovers novel biology.</title>
        <authorList>
            <person name="Wiegand S."/>
            <person name="Jogler M."/>
            <person name="Boedeker C."/>
            <person name="Pinto D."/>
            <person name="Vollmers J."/>
            <person name="Rivas-Marin E."/>
            <person name="Kohn T."/>
            <person name="Peeters S.H."/>
            <person name="Heuer A."/>
            <person name="Rast P."/>
            <person name="Oberbeckmann S."/>
            <person name="Bunk B."/>
            <person name="Jeske O."/>
            <person name="Meyerdierks A."/>
            <person name="Storesund J.E."/>
            <person name="Kallscheuer N."/>
            <person name="Luecker S."/>
            <person name="Lage O.M."/>
            <person name="Pohl T."/>
            <person name="Merkel B.J."/>
            <person name="Hornburger P."/>
            <person name="Mueller R.-W."/>
            <person name="Bruemmer F."/>
            <person name="Labrenz M."/>
            <person name="Spormann A.M."/>
            <person name="Op Den Camp H."/>
            <person name="Overmann J."/>
            <person name="Amann R."/>
            <person name="Jetten M.S.M."/>
            <person name="Mascher T."/>
            <person name="Medema M.H."/>
            <person name="Devos D.P."/>
            <person name="Kaster A.-K."/>
            <person name="Ovreas L."/>
            <person name="Rohde M."/>
            <person name="Galperin M.Y."/>
            <person name="Jogler C."/>
        </authorList>
    </citation>
    <scope>NUCLEOTIDE SEQUENCE [LARGE SCALE GENOMIC DNA]</scope>
    <source>
        <strain evidence="2 3">LF1</strain>
    </source>
</reference>
<keyword evidence="1" id="KW-0732">Signal</keyword>
<evidence type="ECO:0000313" key="3">
    <source>
        <dbReference type="Proteomes" id="UP000322699"/>
    </source>
</evidence>
<evidence type="ECO:0008006" key="4">
    <source>
        <dbReference type="Google" id="ProtNLM"/>
    </source>
</evidence>
<feature type="chain" id="PRO_5023073929" description="DUF1207 domain-containing protein" evidence="1">
    <location>
        <begin position="33"/>
        <end position="359"/>
    </location>
</feature>
<protein>
    <recommendedName>
        <fullName evidence="4">DUF1207 domain-containing protein</fullName>
    </recommendedName>
</protein>
<sequence length="359" mass="40484" precursor="true">MRTQRRFVNWCGLRRLCVAVVLLCVTGADSFAEFHEQLQNSFVQRDLVSDSMMLESPIIDFDSACESCEPIVGSQVIGSQVIGSQVIHGHDVPTQQHCRNAACRNEAWDWHLLPDGLLWHSYLADPHDSRMSLTVFQDDNDGRFWDAVLGGRFGLLRYGTGGASNPRGVQWDLQGAVLTRLDMDHSQDVESMDYRFGTEITAADGPWAMKLGYFHVSSHVGDEYIERNPTFQRINYVTESLIVGGSFRPTNATRLYAEFANAFIIAGGAKRYQFQTGAEYAPIAKVAMKGAPFAAINLNFREAVDYDVSTTVQAGWSFWSPESERRLRFGVQFGDGPTSQFQFFDRRETYLGLGIWYDY</sequence>
<dbReference type="InterPro" id="IPR009599">
    <property type="entry name" value="DUF1207"/>
</dbReference>
<evidence type="ECO:0000256" key="1">
    <source>
        <dbReference type="SAM" id="SignalP"/>
    </source>
</evidence>
<dbReference type="Pfam" id="PF06727">
    <property type="entry name" value="DUF1207"/>
    <property type="match status" value="1"/>
</dbReference>
<organism evidence="2 3">
    <name type="scientific">Rubripirellula obstinata</name>
    <dbReference type="NCBI Taxonomy" id="406547"/>
    <lineage>
        <taxon>Bacteria</taxon>
        <taxon>Pseudomonadati</taxon>
        <taxon>Planctomycetota</taxon>
        <taxon>Planctomycetia</taxon>
        <taxon>Pirellulales</taxon>
        <taxon>Pirellulaceae</taxon>
        <taxon>Rubripirellula</taxon>
    </lineage>
</organism>
<dbReference type="EMBL" id="VRLW01000001">
    <property type="protein sequence ID" value="KAA1257684.1"/>
    <property type="molecule type" value="Genomic_DNA"/>
</dbReference>
<proteinExistence type="predicted"/>
<dbReference type="AlphaFoldDB" id="A0A5B1CEA9"/>